<reference evidence="5" key="1">
    <citation type="submission" date="2019-11" db="EMBL/GenBank/DDBJ databases">
        <authorList>
            <person name="Feng L."/>
        </authorList>
    </citation>
    <scope>NUCLEOTIDE SEQUENCE</scope>
    <source>
        <strain evidence="5">CbolteaeLFYP116</strain>
    </source>
</reference>
<keyword evidence="2" id="KW-0813">Transport</keyword>
<evidence type="ECO:0000313" key="5">
    <source>
        <dbReference type="EMBL" id="VYT57422.1"/>
    </source>
</evidence>
<evidence type="ECO:0000256" key="4">
    <source>
        <dbReference type="SAM" id="SignalP"/>
    </source>
</evidence>
<dbReference type="InterPro" id="IPR006059">
    <property type="entry name" value="SBP"/>
</dbReference>
<dbReference type="GO" id="GO:0042956">
    <property type="term" value="P:maltodextrin transmembrane transport"/>
    <property type="evidence" value="ECO:0007669"/>
    <property type="project" value="TreeGrafter"/>
</dbReference>
<dbReference type="AlphaFoldDB" id="A0A6N2XTC4"/>
<dbReference type="Pfam" id="PF01547">
    <property type="entry name" value="SBP_bac_1"/>
    <property type="match status" value="1"/>
</dbReference>
<evidence type="ECO:0000256" key="2">
    <source>
        <dbReference type="ARBA" id="ARBA00022448"/>
    </source>
</evidence>
<gene>
    <name evidence="5" type="primary">msmE_1</name>
    <name evidence="5" type="ORF">CBLFYP116_00484</name>
</gene>
<dbReference type="EMBL" id="CACRTF010000032">
    <property type="protein sequence ID" value="VYT57422.1"/>
    <property type="molecule type" value="Genomic_DNA"/>
</dbReference>
<dbReference type="Gene3D" id="3.40.190.10">
    <property type="entry name" value="Periplasmic binding protein-like II"/>
    <property type="match status" value="2"/>
</dbReference>
<feature type="signal peptide" evidence="4">
    <location>
        <begin position="1"/>
        <end position="20"/>
    </location>
</feature>
<dbReference type="GO" id="GO:1901982">
    <property type="term" value="F:maltose binding"/>
    <property type="evidence" value="ECO:0007669"/>
    <property type="project" value="TreeGrafter"/>
</dbReference>
<protein>
    <submittedName>
        <fullName evidence="5">Multiple sugar-binding protein</fullName>
    </submittedName>
</protein>
<evidence type="ECO:0000256" key="1">
    <source>
        <dbReference type="ARBA" id="ARBA00008520"/>
    </source>
</evidence>
<organism evidence="5">
    <name type="scientific">Enterocloster bolteae</name>
    <dbReference type="NCBI Taxonomy" id="208479"/>
    <lineage>
        <taxon>Bacteria</taxon>
        <taxon>Bacillati</taxon>
        <taxon>Bacillota</taxon>
        <taxon>Clostridia</taxon>
        <taxon>Lachnospirales</taxon>
        <taxon>Lachnospiraceae</taxon>
        <taxon>Enterocloster</taxon>
    </lineage>
</organism>
<dbReference type="PANTHER" id="PTHR30061:SF50">
    <property type="entry name" value="MALTOSE_MALTODEXTRIN-BINDING PERIPLASMIC PROTEIN"/>
    <property type="match status" value="1"/>
</dbReference>
<comment type="similarity">
    <text evidence="1">Belongs to the bacterial solute-binding protein 1 family.</text>
</comment>
<dbReference type="RefSeq" id="WP_002573841.1">
    <property type="nucleotide sequence ID" value="NZ_BAABZS010000001.1"/>
</dbReference>
<dbReference type="GeneID" id="23111275"/>
<proteinExistence type="inferred from homology"/>
<dbReference type="GO" id="GO:0015768">
    <property type="term" value="P:maltose transport"/>
    <property type="evidence" value="ECO:0007669"/>
    <property type="project" value="TreeGrafter"/>
</dbReference>
<feature type="chain" id="PRO_5038612678" evidence="4">
    <location>
        <begin position="21"/>
        <end position="423"/>
    </location>
</feature>
<dbReference type="PANTHER" id="PTHR30061">
    <property type="entry name" value="MALTOSE-BINDING PERIPLASMIC PROTEIN"/>
    <property type="match status" value="1"/>
</dbReference>
<sequence>MINKKVVSALMAAIAVSCLAGCTGRTESGEVSESEKKDVVKLDLLQFKVDQAPQIQAMVADFNEQHPDIVINATVEGDGYSALRKSRFAGGEGPDIFFVEGYSDAREWGEHLEDLSNEKWMEDVVETSKDGVTIDGKIYGFPIGLEGYGFVYNKDLFEEAGITEEPKTLSELRAVNEKLKSAGIQGNSDCLKEWWFLGQHLLSVPFSLVENPEEFSEKISAEEGKIADNSFMDGFFDVVDMMVEYGNGANSIGTDYDTMISKFAAGETAMLMTGCWAEPSILGANPDLNLGMFAIPMSDNEEDARMAVNASAYYVINKDSEHIEEAKVFLEWLHENGQHYLVDTMNMVPAFKSMSVGEDAGRTLQIIDTYVGENKTCPFGFFLWPVGAKQEFYVPLQQYAAGQSSREETLAGLQDIWDKFADN</sequence>
<keyword evidence="3 4" id="KW-0732">Signal</keyword>
<accession>A0A6N2XTC4</accession>
<dbReference type="SUPFAM" id="SSF53850">
    <property type="entry name" value="Periplasmic binding protein-like II"/>
    <property type="match status" value="1"/>
</dbReference>
<dbReference type="PROSITE" id="PS51257">
    <property type="entry name" value="PROKAR_LIPOPROTEIN"/>
    <property type="match status" value="1"/>
</dbReference>
<dbReference type="GO" id="GO:0055052">
    <property type="term" value="C:ATP-binding cassette (ABC) transporter complex, substrate-binding subunit-containing"/>
    <property type="evidence" value="ECO:0007669"/>
    <property type="project" value="TreeGrafter"/>
</dbReference>
<evidence type="ECO:0000256" key="3">
    <source>
        <dbReference type="ARBA" id="ARBA00022729"/>
    </source>
</evidence>
<name>A0A6N2XTC4_9FIRM</name>